<gene>
    <name evidence="6" type="ORF">SporoS204_05440</name>
</gene>
<keyword evidence="7" id="KW-1185">Reference proteome</keyword>
<evidence type="ECO:0000256" key="4">
    <source>
        <dbReference type="ARBA" id="ARBA00023163"/>
    </source>
</evidence>
<dbReference type="Pfam" id="PF03466">
    <property type="entry name" value="LysR_substrate"/>
    <property type="match status" value="1"/>
</dbReference>
<evidence type="ECO:0000256" key="2">
    <source>
        <dbReference type="ARBA" id="ARBA00023015"/>
    </source>
</evidence>
<dbReference type="PANTHER" id="PTHR30126:SF40">
    <property type="entry name" value="HTH-TYPE TRANSCRIPTIONAL REGULATOR GLTR"/>
    <property type="match status" value="1"/>
</dbReference>
<evidence type="ECO:0000259" key="5">
    <source>
        <dbReference type="PROSITE" id="PS50931"/>
    </source>
</evidence>
<organism evidence="6 7">
    <name type="scientific">Sporosarcina ureae</name>
    <dbReference type="NCBI Taxonomy" id="1571"/>
    <lineage>
        <taxon>Bacteria</taxon>
        <taxon>Bacillati</taxon>
        <taxon>Bacillota</taxon>
        <taxon>Bacilli</taxon>
        <taxon>Bacillales</taxon>
        <taxon>Caryophanaceae</taxon>
        <taxon>Sporosarcina</taxon>
    </lineage>
</organism>
<comment type="similarity">
    <text evidence="1">Belongs to the LysR transcriptional regulatory family.</text>
</comment>
<dbReference type="Gene3D" id="3.40.190.10">
    <property type="entry name" value="Periplasmic binding protein-like II"/>
    <property type="match status" value="2"/>
</dbReference>
<evidence type="ECO:0000313" key="6">
    <source>
        <dbReference type="EMBL" id="ARF13652.1"/>
    </source>
</evidence>
<evidence type="ECO:0000256" key="1">
    <source>
        <dbReference type="ARBA" id="ARBA00009437"/>
    </source>
</evidence>
<dbReference type="RefSeq" id="WP_029054092.1">
    <property type="nucleotide sequence ID" value="NZ_CP015108.1"/>
</dbReference>
<dbReference type="InterPro" id="IPR005119">
    <property type="entry name" value="LysR_subst-bd"/>
</dbReference>
<evidence type="ECO:0000313" key="7">
    <source>
        <dbReference type="Proteomes" id="UP000192486"/>
    </source>
</evidence>
<dbReference type="Gene3D" id="1.10.10.10">
    <property type="entry name" value="Winged helix-like DNA-binding domain superfamily/Winged helix DNA-binding domain"/>
    <property type="match status" value="1"/>
</dbReference>
<proteinExistence type="inferred from homology"/>
<dbReference type="EMBL" id="CP015108">
    <property type="protein sequence ID" value="ARF13652.1"/>
    <property type="molecule type" value="Genomic_DNA"/>
</dbReference>
<dbReference type="InterPro" id="IPR036390">
    <property type="entry name" value="WH_DNA-bd_sf"/>
</dbReference>
<dbReference type="SUPFAM" id="SSF46785">
    <property type="entry name" value="Winged helix' DNA-binding domain"/>
    <property type="match status" value="1"/>
</dbReference>
<accession>A0ABM6JTV0</accession>
<dbReference type="CDD" id="cd05466">
    <property type="entry name" value="PBP2_LTTR_substrate"/>
    <property type="match status" value="1"/>
</dbReference>
<dbReference type="InterPro" id="IPR000847">
    <property type="entry name" value="LysR_HTH_N"/>
</dbReference>
<dbReference type="PRINTS" id="PR00039">
    <property type="entry name" value="HTHLYSR"/>
</dbReference>
<dbReference type="Pfam" id="PF00126">
    <property type="entry name" value="HTH_1"/>
    <property type="match status" value="1"/>
</dbReference>
<dbReference type="SUPFAM" id="SSF53850">
    <property type="entry name" value="Periplasmic binding protein-like II"/>
    <property type="match status" value="1"/>
</dbReference>
<dbReference type="Proteomes" id="UP000192486">
    <property type="component" value="Chromosome"/>
</dbReference>
<reference evidence="6 7" key="1">
    <citation type="submission" date="2016-04" db="EMBL/GenBank/DDBJ databases">
        <title>Comparative Genomics and Epigenetics of Sporosarcina ureae.</title>
        <authorList>
            <person name="Oliver A.S."/>
            <person name="Cooper K.K."/>
        </authorList>
    </citation>
    <scope>NUCLEOTIDE SEQUENCE [LARGE SCALE GENOMIC DNA]</scope>
    <source>
        <strain evidence="6 7">S204</strain>
    </source>
</reference>
<feature type="domain" description="HTH lysR-type" evidence="5">
    <location>
        <begin position="1"/>
        <end position="58"/>
    </location>
</feature>
<keyword evidence="2" id="KW-0805">Transcription regulation</keyword>
<name>A0ABM6JTV0_SPOUR</name>
<protein>
    <recommendedName>
        <fullName evidence="5">HTH lysR-type domain-containing protein</fullName>
    </recommendedName>
</protein>
<dbReference type="PROSITE" id="PS50931">
    <property type="entry name" value="HTH_LYSR"/>
    <property type="match status" value="1"/>
</dbReference>
<keyword evidence="4" id="KW-0804">Transcription</keyword>
<dbReference type="InterPro" id="IPR036388">
    <property type="entry name" value="WH-like_DNA-bd_sf"/>
</dbReference>
<sequence>MDKTQLETFLTIVEQKSYSKTANLLNVTQPTVTARIKNLELELSCSLFERVGRKIVPTKEGTVFFEYATNILTYMNHSKEVTKHSNFPEIRIGFSPGYSYSFMTELLNAIITIENLNITIIEGEDSCSLNEQILSGELDLVFTRNVSAHRPEIITEYLFDNNLVVVLGKDHTLAEKDKLAIGDLEGETLISYRRKSNLWNEIDQKLVGVPDIKRIDVDNNEMLMTIIESGIGIGITPSLGIHRLKKNDIVVRKMKDISNIPNRVYVQYRKSSIIAAPVKKIIYSIINHEMEVTCN</sequence>
<keyword evidence="3" id="KW-0238">DNA-binding</keyword>
<evidence type="ECO:0000256" key="3">
    <source>
        <dbReference type="ARBA" id="ARBA00023125"/>
    </source>
</evidence>
<dbReference type="PANTHER" id="PTHR30126">
    <property type="entry name" value="HTH-TYPE TRANSCRIPTIONAL REGULATOR"/>
    <property type="match status" value="1"/>
</dbReference>